<dbReference type="EMBL" id="FMZA01000033">
    <property type="protein sequence ID" value="SDD09413.1"/>
    <property type="molecule type" value="Genomic_DNA"/>
</dbReference>
<evidence type="ECO:0000313" key="2">
    <source>
        <dbReference type="Proteomes" id="UP000199387"/>
    </source>
</evidence>
<sequence>MSAKEFIPQNIVNTIKLKRCSDSDDYSILPLLIELNDVAYYYVHYKKSDRYLIIRRDGKIPNLEEAKPVIKMAAFFVAVSHAFENHGKDWAESNTVKVYSRVLSLLNKLESSLAKSESHQLNNLLHSLKKMAKTVIEQQRELQNVVERGTNHINAAVNKKVTTQDRVLLEELQTQLLKCVYEQNNVQLETYETRKKALKLIRKELSFYKIRSWLAYLELKTHYQRMLSRDKLSYEELRDKEIVKKRISGKSDPDDERVIKSIISKTINPK</sequence>
<gene>
    <name evidence="1" type="ORF">SAMN04488112_13310</name>
</gene>
<organism evidence="1 2">
    <name type="scientific">Melghirimyces thermohalophilus</name>
    <dbReference type="NCBI Taxonomy" id="1236220"/>
    <lineage>
        <taxon>Bacteria</taxon>
        <taxon>Bacillati</taxon>
        <taxon>Bacillota</taxon>
        <taxon>Bacilli</taxon>
        <taxon>Bacillales</taxon>
        <taxon>Thermoactinomycetaceae</taxon>
        <taxon>Melghirimyces</taxon>
    </lineage>
</organism>
<proteinExistence type="predicted"/>
<dbReference type="OrthoDB" id="2988970at2"/>
<dbReference type="AlphaFoldDB" id="A0A1G6RY88"/>
<dbReference type="Proteomes" id="UP000199387">
    <property type="component" value="Unassembled WGS sequence"/>
</dbReference>
<dbReference type="STRING" id="1236220.SAMN04488112_13310"/>
<protein>
    <submittedName>
        <fullName evidence="1">Uncharacterized protein</fullName>
    </submittedName>
</protein>
<keyword evidence="2" id="KW-1185">Reference proteome</keyword>
<accession>A0A1G6RY88</accession>
<dbReference type="RefSeq" id="WP_091573158.1">
    <property type="nucleotide sequence ID" value="NZ_FMZA01000033.1"/>
</dbReference>
<evidence type="ECO:0000313" key="1">
    <source>
        <dbReference type="EMBL" id="SDD09413.1"/>
    </source>
</evidence>
<reference evidence="1 2" key="1">
    <citation type="submission" date="2016-10" db="EMBL/GenBank/DDBJ databases">
        <authorList>
            <person name="de Groot N.N."/>
        </authorList>
    </citation>
    <scope>NUCLEOTIDE SEQUENCE [LARGE SCALE GENOMIC DNA]</scope>
    <source>
        <strain evidence="1 2">DSM 45514</strain>
    </source>
</reference>
<name>A0A1G6RY88_9BACL</name>